<evidence type="ECO:0000313" key="2">
    <source>
        <dbReference type="EMBL" id="ORC34219.1"/>
    </source>
</evidence>
<dbReference type="Gene3D" id="3.30.160.170">
    <property type="entry name" value="FlaG-like"/>
    <property type="match status" value="1"/>
</dbReference>
<dbReference type="Proteomes" id="UP000192343">
    <property type="component" value="Unassembled WGS sequence"/>
</dbReference>
<dbReference type="SUPFAM" id="SSF160214">
    <property type="entry name" value="FlaG-like"/>
    <property type="match status" value="1"/>
</dbReference>
<organism evidence="2 3">
    <name type="scientific">Marispirochaeta aestuarii</name>
    <dbReference type="NCBI Taxonomy" id="1963862"/>
    <lineage>
        <taxon>Bacteria</taxon>
        <taxon>Pseudomonadati</taxon>
        <taxon>Spirochaetota</taxon>
        <taxon>Spirochaetia</taxon>
        <taxon>Spirochaetales</taxon>
        <taxon>Spirochaetaceae</taxon>
        <taxon>Marispirochaeta</taxon>
    </lineage>
</organism>
<dbReference type="InterPro" id="IPR035924">
    <property type="entry name" value="FlaG-like_sf"/>
</dbReference>
<dbReference type="PANTHER" id="PTHR37166:SF1">
    <property type="entry name" value="PROTEIN FLAG"/>
    <property type="match status" value="1"/>
</dbReference>
<feature type="compositionally biased region" description="Basic and acidic residues" evidence="1">
    <location>
        <begin position="19"/>
        <end position="36"/>
    </location>
</feature>
<comment type="caution">
    <text evidence="2">The sequence shown here is derived from an EMBL/GenBank/DDBJ whole genome shotgun (WGS) entry which is preliminary data.</text>
</comment>
<evidence type="ECO:0008006" key="4">
    <source>
        <dbReference type="Google" id="ProtNLM"/>
    </source>
</evidence>
<dbReference type="EMBL" id="MWQY01000014">
    <property type="protein sequence ID" value="ORC34219.1"/>
    <property type="molecule type" value="Genomic_DNA"/>
</dbReference>
<sequence>MDLDINAISHGGAVQGRLNDAKAWKQKRPADTRTEQPRTIPMEKGPSPDEVQRMLREIVNFSNTFNRRLKFSVNRDLNQVVVKVIDRDTDKVIKEIPHEGLQRLHMRLKEAIGLLFDEEI</sequence>
<reference evidence="2 3" key="1">
    <citation type="submission" date="2017-03" db="EMBL/GenBank/DDBJ databases">
        <title>Draft Genome sequence of Marispirochaeta sp. strain JC444.</title>
        <authorList>
            <person name="Shivani Y."/>
            <person name="Subhash Y."/>
            <person name="Sasikala C."/>
            <person name="Ramana C."/>
        </authorList>
    </citation>
    <scope>NUCLEOTIDE SEQUENCE [LARGE SCALE GENOMIC DNA]</scope>
    <source>
        <strain evidence="2 3">JC444</strain>
    </source>
</reference>
<accession>A0A1Y1RVW7</accession>
<proteinExistence type="predicted"/>
<dbReference type="RefSeq" id="WP_083051431.1">
    <property type="nucleotide sequence ID" value="NZ_CAXXQO010000004.1"/>
</dbReference>
<dbReference type="STRING" id="1963862.B4O97_12970"/>
<protein>
    <recommendedName>
        <fullName evidence="4">Flagellar biosynthesis protein FlaG</fullName>
    </recommendedName>
</protein>
<evidence type="ECO:0000256" key="1">
    <source>
        <dbReference type="SAM" id="MobiDB-lite"/>
    </source>
</evidence>
<dbReference type="PANTHER" id="PTHR37166">
    <property type="entry name" value="PROTEIN FLAG"/>
    <property type="match status" value="1"/>
</dbReference>
<gene>
    <name evidence="2" type="ORF">B4O97_12970</name>
</gene>
<keyword evidence="3" id="KW-1185">Reference proteome</keyword>
<dbReference type="AlphaFoldDB" id="A0A1Y1RVW7"/>
<dbReference type="OrthoDB" id="362353at2"/>
<dbReference type="InterPro" id="IPR005186">
    <property type="entry name" value="FlaG"/>
</dbReference>
<evidence type="ECO:0000313" key="3">
    <source>
        <dbReference type="Proteomes" id="UP000192343"/>
    </source>
</evidence>
<feature type="region of interest" description="Disordered" evidence="1">
    <location>
        <begin position="18"/>
        <end position="48"/>
    </location>
</feature>
<dbReference type="Pfam" id="PF03646">
    <property type="entry name" value="FlaG"/>
    <property type="match status" value="1"/>
</dbReference>
<name>A0A1Y1RVW7_9SPIO</name>